<dbReference type="EMBL" id="JAYMGO010000019">
    <property type="protein sequence ID" value="KAL1255585.1"/>
    <property type="molecule type" value="Genomic_DNA"/>
</dbReference>
<evidence type="ECO:0000313" key="2">
    <source>
        <dbReference type="Proteomes" id="UP001558613"/>
    </source>
</evidence>
<dbReference type="Proteomes" id="UP001558613">
    <property type="component" value="Unassembled WGS sequence"/>
</dbReference>
<accession>A0ABR3LT12</accession>
<evidence type="ECO:0000313" key="1">
    <source>
        <dbReference type="EMBL" id="KAL1255585.1"/>
    </source>
</evidence>
<proteinExistence type="predicted"/>
<protein>
    <submittedName>
        <fullName evidence="1">Uncharacterized protein</fullName>
    </submittedName>
</protein>
<reference evidence="1 2" key="1">
    <citation type="submission" date="2023-09" db="EMBL/GenBank/DDBJ databases">
        <authorList>
            <person name="Wang M."/>
        </authorList>
    </citation>
    <scope>NUCLEOTIDE SEQUENCE [LARGE SCALE GENOMIC DNA]</scope>
    <source>
        <strain evidence="1">GT-2023</strain>
        <tissue evidence="1">Liver</tissue>
    </source>
</reference>
<sequence>MQNNTCTNSTPYKYLTWPGRVKRLLIRHSGPSRWLWHKQTNGLFIVIETARGAGANGQDTECARERREDCTVMMSQGRGPQQPA</sequence>
<organism evidence="1 2">
    <name type="scientific">Cirrhinus molitorella</name>
    <name type="common">mud carp</name>
    <dbReference type="NCBI Taxonomy" id="172907"/>
    <lineage>
        <taxon>Eukaryota</taxon>
        <taxon>Metazoa</taxon>
        <taxon>Chordata</taxon>
        <taxon>Craniata</taxon>
        <taxon>Vertebrata</taxon>
        <taxon>Euteleostomi</taxon>
        <taxon>Actinopterygii</taxon>
        <taxon>Neopterygii</taxon>
        <taxon>Teleostei</taxon>
        <taxon>Ostariophysi</taxon>
        <taxon>Cypriniformes</taxon>
        <taxon>Cyprinidae</taxon>
        <taxon>Labeoninae</taxon>
        <taxon>Labeonini</taxon>
        <taxon>Cirrhinus</taxon>
    </lineage>
</organism>
<comment type="caution">
    <text evidence="1">The sequence shown here is derived from an EMBL/GenBank/DDBJ whole genome shotgun (WGS) entry which is preliminary data.</text>
</comment>
<gene>
    <name evidence="1" type="ORF">QQF64_013646</name>
</gene>
<keyword evidence="2" id="KW-1185">Reference proteome</keyword>
<name>A0ABR3LT12_9TELE</name>